<name>A0A841LHF5_9SPHN</name>
<organism evidence="2 3">
    <name type="scientific">Polymorphobacter multimanifer</name>
    <dbReference type="NCBI Taxonomy" id="1070431"/>
    <lineage>
        <taxon>Bacteria</taxon>
        <taxon>Pseudomonadati</taxon>
        <taxon>Pseudomonadota</taxon>
        <taxon>Alphaproteobacteria</taxon>
        <taxon>Sphingomonadales</taxon>
        <taxon>Sphingosinicellaceae</taxon>
        <taxon>Polymorphobacter</taxon>
    </lineage>
</organism>
<dbReference type="AlphaFoldDB" id="A0A841LHF5"/>
<gene>
    <name evidence="2" type="ORF">FHS79_002822</name>
</gene>
<comment type="caution">
    <text evidence="2">The sequence shown here is derived from an EMBL/GenBank/DDBJ whole genome shotgun (WGS) entry which is preliminary data.</text>
</comment>
<feature type="signal peptide" evidence="1">
    <location>
        <begin position="1"/>
        <end position="22"/>
    </location>
</feature>
<evidence type="ECO:0000313" key="2">
    <source>
        <dbReference type="EMBL" id="MBB6228632.1"/>
    </source>
</evidence>
<protein>
    <submittedName>
        <fullName evidence="2">Uncharacterized protein</fullName>
    </submittedName>
</protein>
<dbReference type="Proteomes" id="UP000538147">
    <property type="component" value="Unassembled WGS sequence"/>
</dbReference>
<feature type="chain" id="PRO_5032297219" evidence="1">
    <location>
        <begin position="23"/>
        <end position="117"/>
    </location>
</feature>
<keyword evidence="1" id="KW-0732">Signal</keyword>
<dbReference type="EMBL" id="JACIIV010000021">
    <property type="protein sequence ID" value="MBB6228632.1"/>
    <property type="molecule type" value="Genomic_DNA"/>
</dbReference>
<keyword evidence="3" id="KW-1185">Reference proteome</keyword>
<dbReference type="RefSeq" id="WP_184201309.1">
    <property type="nucleotide sequence ID" value="NZ_BMOX01000004.1"/>
</dbReference>
<evidence type="ECO:0000313" key="3">
    <source>
        <dbReference type="Proteomes" id="UP000538147"/>
    </source>
</evidence>
<reference evidence="2 3" key="1">
    <citation type="submission" date="2020-08" db="EMBL/GenBank/DDBJ databases">
        <title>Genomic Encyclopedia of Type Strains, Phase IV (KMG-IV): sequencing the most valuable type-strain genomes for metagenomic binning, comparative biology and taxonomic classification.</title>
        <authorList>
            <person name="Goeker M."/>
        </authorList>
    </citation>
    <scope>NUCLEOTIDE SEQUENCE [LARGE SCALE GENOMIC DNA]</scope>
    <source>
        <strain evidence="2 3">DSM 102189</strain>
    </source>
</reference>
<proteinExistence type="predicted"/>
<accession>A0A841LHF5</accession>
<sequence length="117" mass="12449">MKTFFAASLLAATLFMAQPALAQGMGHTFIMRGQVVGMTDGKPVVCIGKADGAKVGQVLDTYRVTYTPGSSKSTISPYRREKVGQVTINDLFDDHFAHATVTSGAAALHDIVETKSQ</sequence>
<evidence type="ECO:0000256" key="1">
    <source>
        <dbReference type="SAM" id="SignalP"/>
    </source>
</evidence>